<protein>
    <submittedName>
        <fullName evidence="1">Uncharacterized protein</fullName>
    </submittedName>
</protein>
<name>A0A7T0KDU9_9CORY</name>
<dbReference type="Proteomes" id="UP000594681">
    <property type="component" value="Chromosome"/>
</dbReference>
<proteinExistence type="predicted"/>
<dbReference type="RefSeq" id="WP_165010311.1">
    <property type="nucleotide sequence ID" value="NZ_CP064954.1"/>
</dbReference>
<organism evidence="1 2">
    <name type="scientific">Corynebacterium lizhenjunii</name>
    <dbReference type="NCBI Taxonomy" id="2709394"/>
    <lineage>
        <taxon>Bacteria</taxon>
        <taxon>Bacillati</taxon>
        <taxon>Actinomycetota</taxon>
        <taxon>Actinomycetes</taxon>
        <taxon>Mycobacteriales</taxon>
        <taxon>Corynebacteriaceae</taxon>
        <taxon>Corynebacterium</taxon>
    </lineage>
</organism>
<dbReference type="AlphaFoldDB" id="A0A7T0KDU9"/>
<sequence length="138" mass="14834">MNKLRAKFISVIAGVAALAVLSTVAMWLTADRHQPVNARTVGQAVAEMAHTTEEDPLEYLHGNANVGRILEALGLNADHLSLEYIPKGTPESDIEPPEVTVLKEAIAQGLLTQEDAAAIYRAYQLGLVDINAQPNLLP</sequence>
<accession>A0A7T0KDU9</accession>
<dbReference type="EMBL" id="CP064954">
    <property type="protein sequence ID" value="QPK78551.1"/>
    <property type="molecule type" value="Genomic_DNA"/>
</dbReference>
<keyword evidence="2" id="KW-1185">Reference proteome</keyword>
<gene>
    <name evidence="1" type="ORF">G7Y31_08285</name>
</gene>
<evidence type="ECO:0000313" key="2">
    <source>
        <dbReference type="Proteomes" id="UP000594681"/>
    </source>
</evidence>
<dbReference type="KEGG" id="cliz:G7Y31_08285"/>
<reference evidence="1 2" key="1">
    <citation type="submission" date="2020-11" db="EMBL/GenBank/DDBJ databases">
        <title>Corynebacterium sp. ZJ-599.</title>
        <authorList>
            <person name="Zhou J."/>
        </authorList>
    </citation>
    <scope>NUCLEOTIDE SEQUENCE [LARGE SCALE GENOMIC DNA]</scope>
    <source>
        <strain evidence="1 2">ZJ-599</strain>
    </source>
</reference>
<evidence type="ECO:0000313" key="1">
    <source>
        <dbReference type="EMBL" id="QPK78551.1"/>
    </source>
</evidence>